<dbReference type="OrthoDB" id="257005at2759"/>
<dbReference type="EMBL" id="LGTL01000002">
    <property type="protein sequence ID" value="KPA84922.1"/>
    <property type="molecule type" value="Genomic_DNA"/>
</dbReference>
<keyword evidence="1" id="KW-0472">Membrane</keyword>
<sequence>MTIPVAKSSMKGNSFYRNVFASALMAAVLCSALMSWSSSRTLSFALGGTWRSANGDELAVVCEGGSAWTSMCLLRPANAQFDGAIRASPLNAGGWVAFLEANPFNVSMMYHRGKILTVVSEHQNGDAKSVSYIRDEVLTKDFARAVRTKGKYIAALFLIVGTYKWVQVSFFGAPRRRVRRF</sequence>
<evidence type="ECO:0000313" key="3">
    <source>
        <dbReference type="Proteomes" id="UP000037923"/>
    </source>
</evidence>
<protein>
    <submittedName>
        <fullName evidence="2">Uncharacterized protein</fullName>
    </submittedName>
</protein>
<dbReference type="VEuPathDB" id="TriTrypDB:LpyrH10_02_3460"/>
<dbReference type="AlphaFoldDB" id="A0A0N0DZ91"/>
<name>A0A0N0DZ91_LEPPY</name>
<gene>
    <name evidence="2" type="ORF">ABB37_01372</name>
</gene>
<dbReference type="Proteomes" id="UP000037923">
    <property type="component" value="Unassembled WGS sequence"/>
</dbReference>
<keyword evidence="1" id="KW-1133">Transmembrane helix</keyword>
<keyword evidence="1" id="KW-0812">Transmembrane</keyword>
<evidence type="ECO:0000256" key="1">
    <source>
        <dbReference type="SAM" id="Phobius"/>
    </source>
</evidence>
<comment type="caution">
    <text evidence="2">The sequence shown here is derived from an EMBL/GenBank/DDBJ whole genome shotgun (WGS) entry which is preliminary data.</text>
</comment>
<dbReference type="EMBL" id="LGTL01000002">
    <property type="protein sequence ID" value="KPA84923.1"/>
    <property type="molecule type" value="Genomic_DNA"/>
</dbReference>
<organism evidence="2 3">
    <name type="scientific">Leptomonas pyrrhocoris</name>
    <name type="common">Firebug parasite</name>
    <dbReference type="NCBI Taxonomy" id="157538"/>
    <lineage>
        <taxon>Eukaryota</taxon>
        <taxon>Discoba</taxon>
        <taxon>Euglenozoa</taxon>
        <taxon>Kinetoplastea</taxon>
        <taxon>Metakinetoplastina</taxon>
        <taxon>Trypanosomatida</taxon>
        <taxon>Trypanosomatidae</taxon>
        <taxon>Leishmaniinae</taxon>
        <taxon>Leptomonas</taxon>
    </lineage>
</organism>
<dbReference type="RefSeq" id="XP_015663362.1">
    <property type="nucleotide sequence ID" value="XM_015797842.1"/>
</dbReference>
<proteinExistence type="predicted"/>
<dbReference type="GeneID" id="26901667"/>
<accession>A0A0N0DZ91</accession>
<feature type="transmembrane region" description="Helical" evidence="1">
    <location>
        <begin position="152"/>
        <end position="173"/>
    </location>
</feature>
<reference evidence="2 3" key="1">
    <citation type="submission" date="2015-07" db="EMBL/GenBank/DDBJ databases">
        <title>High-quality genome of monoxenous trypanosomatid Leptomonas pyrrhocoris.</title>
        <authorList>
            <person name="Flegontov P."/>
            <person name="Butenko A."/>
            <person name="Firsov S."/>
            <person name="Vlcek C."/>
            <person name="Logacheva M.D."/>
            <person name="Field M."/>
            <person name="Filatov D."/>
            <person name="Flegontova O."/>
            <person name="Gerasimov E."/>
            <person name="Jackson A.P."/>
            <person name="Kelly S."/>
            <person name="Opperdoes F."/>
            <person name="O'Reilly A."/>
            <person name="Votypka J."/>
            <person name="Yurchenko V."/>
            <person name="Lukes J."/>
        </authorList>
    </citation>
    <scope>NUCLEOTIDE SEQUENCE [LARGE SCALE GENOMIC DNA]</scope>
    <source>
        <strain evidence="2">H10</strain>
    </source>
</reference>
<dbReference type="RefSeq" id="XP_015663361.1">
    <property type="nucleotide sequence ID" value="XM_015797841.1"/>
</dbReference>
<evidence type="ECO:0000313" key="2">
    <source>
        <dbReference type="EMBL" id="KPA84922.1"/>
    </source>
</evidence>
<keyword evidence="3" id="KW-1185">Reference proteome</keyword>